<dbReference type="EMBL" id="ML978130">
    <property type="protein sequence ID" value="KAF2096067.1"/>
    <property type="molecule type" value="Genomic_DNA"/>
</dbReference>
<dbReference type="PANTHER" id="PTHR10221:SF9">
    <property type="entry name" value="TRANSCRIPTION INITIATION FACTOR TFIID SUBUNIT 6"/>
    <property type="match status" value="1"/>
</dbReference>
<dbReference type="InterPro" id="IPR016024">
    <property type="entry name" value="ARM-type_fold"/>
</dbReference>
<comment type="subcellular location">
    <subcellularLocation>
        <location evidence="1">Nucleus</location>
    </subcellularLocation>
</comment>
<dbReference type="Gene3D" id="1.10.20.10">
    <property type="entry name" value="Histone, subunit A"/>
    <property type="match status" value="1"/>
</dbReference>
<dbReference type="InterPro" id="IPR009072">
    <property type="entry name" value="Histone-fold"/>
</dbReference>
<dbReference type="SUPFAM" id="SSF47113">
    <property type="entry name" value="Histone-fold"/>
    <property type="match status" value="1"/>
</dbReference>
<dbReference type="Gene3D" id="1.25.40.770">
    <property type="entry name" value="TAF6, C-terminal HEAT repeat domain"/>
    <property type="match status" value="1"/>
</dbReference>
<dbReference type="GO" id="GO:0051123">
    <property type="term" value="P:RNA polymerase II preinitiation complex assembly"/>
    <property type="evidence" value="ECO:0007669"/>
    <property type="project" value="TreeGrafter"/>
</dbReference>
<evidence type="ECO:0000259" key="8">
    <source>
        <dbReference type="SMART" id="SM00803"/>
    </source>
</evidence>
<reference evidence="9" key="1">
    <citation type="journal article" date="2020" name="Stud. Mycol.">
        <title>101 Dothideomycetes genomes: a test case for predicting lifestyles and emergence of pathogens.</title>
        <authorList>
            <person name="Haridas S."/>
            <person name="Albert R."/>
            <person name="Binder M."/>
            <person name="Bloem J."/>
            <person name="Labutti K."/>
            <person name="Salamov A."/>
            <person name="Andreopoulos B."/>
            <person name="Baker S."/>
            <person name="Barry K."/>
            <person name="Bills G."/>
            <person name="Bluhm B."/>
            <person name="Cannon C."/>
            <person name="Castanera R."/>
            <person name="Culley D."/>
            <person name="Daum C."/>
            <person name="Ezra D."/>
            <person name="Gonzalez J."/>
            <person name="Henrissat B."/>
            <person name="Kuo A."/>
            <person name="Liang C."/>
            <person name="Lipzen A."/>
            <person name="Lutzoni F."/>
            <person name="Magnuson J."/>
            <person name="Mondo S."/>
            <person name="Nolan M."/>
            <person name="Ohm R."/>
            <person name="Pangilinan J."/>
            <person name="Park H.-J."/>
            <person name="Ramirez L."/>
            <person name="Alfaro M."/>
            <person name="Sun H."/>
            <person name="Tritt A."/>
            <person name="Yoshinaga Y."/>
            <person name="Zwiers L.-H."/>
            <person name="Turgeon B."/>
            <person name="Goodwin S."/>
            <person name="Spatafora J."/>
            <person name="Crous P."/>
            <person name="Grigoriev I."/>
        </authorList>
    </citation>
    <scope>NUCLEOTIDE SEQUENCE</scope>
    <source>
        <strain evidence="9">CBS 133067</strain>
    </source>
</reference>
<dbReference type="GO" id="GO:0005669">
    <property type="term" value="C:transcription factor TFIID complex"/>
    <property type="evidence" value="ECO:0007669"/>
    <property type="project" value="InterPro"/>
</dbReference>
<dbReference type="FunFam" id="1.10.20.10:FF:000033">
    <property type="entry name" value="Transcription initiation factor TFIID complex subunit"/>
    <property type="match status" value="1"/>
</dbReference>
<sequence length="463" mass="50561">MNASVWSPESIRDVAESVGITNLPNDAQEGLARDVEFRITLVMDEALKFMRHARRTTLTTQDISHALRILDVEPLYGYESTRPLRFGEASIGPGQPLFYIEDEEVDFEKLINAPLPKVPRELTLTAHWLAVDGVQPSIPQNPTSASTASSELLPKGPGAPIHLAALNGYDNVSIKPLVKHIVSKELQLYFDRICSAVLDEANDEYRSAAFASIRTDPGLHQLIAYFINFVQEKVTHSQKNLFVLTQMMHLTAALLANPSLYIEPYITSVIPSVLTCVLGKHLGTKESNATSPPAHYALRDLAASLLSHICRHYSNSSQTLKPRIARTLMKNLLDPTKPFAVHYGALTALLGVIGTDGIVVAVLSSFEAYDALLKDGLADETKKADAEIMITAILKVLQAVEREFGFAGTAQVPPDAKEKVIEKVGEVIGEKVMELGRPGLIKAVLDAEVSLEGRNEVPSEGQT</sequence>
<evidence type="ECO:0000256" key="1">
    <source>
        <dbReference type="ARBA" id="ARBA00004123"/>
    </source>
</evidence>
<keyword evidence="4" id="KW-0804">Transcription</keyword>
<dbReference type="Pfam" id="PF02969">
    <property type="entry name" value="TAF"/>
    <property type="match status" value="1"/>
</dbReference>
<evidence type="ECO:0000256" key="2">
    <source>
        <dbReference type="ARBA" id="ARBA00007688"/>
    </source>
</evidence>
<evidence type="ECO:0000256" key="6">
    <source>
        <dbReference type="ARBA" id="ARBA00076308"/>
    </source>
</evidence>
<keyword evidence="10" id="KW-1185">Reference proteome</keyword>
<comment type="similarity">
    <text evidence="2">Belongs to the TAF6 family.</text>
</comment>
<dbReference type="SUPFAM" id="SSF48371">
    <property type="entry name" value="ARM repeat"/>
    <property type="match status" value="1"/>
</dbReference>
<protein>
    <recommendedName>
        <fullName evidence="6">TBP-associated factor 6</fullName>
    </recommendedName>
    <alternativeName>
        <fullName evidence="7">Transcription initiation factor TFIID subunit 6</fullName>
    </alternativeName>
</protein>
<dbReference type="CDD" id="cd22931">
    <property type="entry name" value="HFD_TAF6"/>
    <property type="match status" value="1"/>
</dbReference>
<dbReference type="InterPro" id="IPR011442">
    <property type="entry name" value="TAF6_C"/>
</dbReference>
<dbReference type="FunFam" id="1.25.40.770:FF:000001">
    <property type="entry name" value="Transcription initiation factor TFIID subunit 6"/>
    <property type="match status" value="1"/>
</dbReference>
<evidence type="ECO:0000256" key="5">
    <source>
        <dbReference type="ARBA" id="ARBA00023242"/>
    </source>
</evidence>
<dbReference type="SMART" id="SM00803">
    <property type="entry name" value="TAF"/>
    <property type="match status" value="1"/>
</dbReference>
<dbReference type="InterPro" id="IPR037796">
    <property type="entry name" value="TAF6"/>
</dbReference>
<evidence type="ECO:0000256" key="3">
    <source>
        <dbReference type="ARBA" id="ARBA00023015"/>
    </source>
</evidence>
<proteinExistence type="inferred from homology"/>
<evidence type="ECO:0000256" key="4">
    <source>
        <dbReference type="ARBA" id="ARBA00023163"/>
    </source>
</evidence>
<evidence type="ECO:0000313" key="10">
    <source>
        <dbReference type="Proteomes" id="UP000799772"/>
    </source>
</evidence>
<dbReference type="GO" id="GO:0016251">
    <property type="term" value="F:RNA polymerase II general transcription initiation factor activity"/>
    <property type="evidence" value="ECO:0007669"/>
    <property type="project" value="InterPro"/>
</dbReference>
<keyword evidence="5" id="KW-0539">Nucleus</keyword>
<evidence type="ECO:0000256" key="7">
    <source>
        <dbReference type="ARBA" id="ARBA00093655"/>
    </source>
</evidence>
<dbReference type="CDD" id="cd08050">
    <property type="entry name" value="TAF6C"/>
    <property type="match status" value="1"/>
</dbReference>
<dbReference type="GO" id="GO:0006325">
    <property type="term" value="P:chromatin organization"/>
    <property type="evidence" value="ECO:0007669"/>
    <property type="project" value="UniProtKB-ARBA"/>
</dbReference>
<dbReference type="GO" id="GO:0046695">
    <property type="term" value="C:SLIK (SAGA-like) complex"/>
    <property type="evidence" value="ECO:0007669"/>
    <property type="project" value="InterPro"/>
</dbReference>
<dbReference type="Pfam" id="PF07571">
    <property type="entry name" value="TAF6_C"/>
    <property type="match status" value="1"/>
</dbReference>
<dbReference type="GO" id="GO:0046982">
    <property type="term" value="F:protein heterodimerization activity"/>
    <property type="evidence" value="ECO:0007669"/>
    <property type="project" value="InterPro"/>
</dbReference>
<feature type="domain" description="TATA box binding protein associated factor (TAF) histone-like fold" evidence="8">
    <location>
        <begin position="5"/>
        <end position="68"/>
    </location>
</feature>
<evidence type="ECO:0000313" key="9">
    <source>
        <dbReference type="EMBL" id="KAF2096067.1"/>
    </source>
</evidence>
<dbReference type="InterPro" id="IPR004823">
    <property type="entry name" value="TAF_TATA-bd_Histone-like_dom"/>
</dbReference>
<keyword evidence="3" id="KW-0805">Transcription regulation</keyword>
<name>A0A9P4IAE8_9PEZI</name>
<dbReference type="GO" id="GO:0000124">
    <property type="term" value="C:SAGA complex"/>
    <property type="evidence" value="ECO:0007669"/>
    <property type="project" value="InterPro"/>
</dbReference>
<accession>A0A9P4IAE8</accession>
<dbReference type="OrthoDB" id="361039at2759"/>
<dbReference type="Proteomes" id="UP000799772">
    <property type="component" value="Unassembled WGS sequence"/>
</dbReference>
<dbReference type="AlphaFoldDB" id="A0A9P4IAE8"/>
<dbReference type="InterPro" id="IPR046344">
    <property type="entry name" value="TAF6_C_sf"/>
</dbReference>
<dbReference type="PANTHER" id="PTHR10221">
    <property type="entry name" value="TRANSCRIPTION INITIATION FACTOR TFIID SUBUNIT 6"/>
    <property type="match status" value="1"/>
</dbReference>
<organism evidence="9 10">
    <name type="scientific">Rhizodiscina lignyota</name>
    <dbReference type="NCBI Taxonomy" id="1504668"/>
    <lineage>
        <taxon>Eukaryota</taxon>
        <taxon>Fungi</taxon>
        <taxon>Dikarya</taxon>
        <taxon>Ascomycota</taxon>
        <taxon>Pezizomycotina</taxon>
        <taxon>Dothideomycetes</taxon>
        <taxon>Pleosporomycetidae</taxon>
        <taxon>Aulographales</taxon>
        <taxon>Rhizodiscinaceae</taxon>
        <taxon>Rhizodiscina</taxon>
    </lineage>
</organism>
<comment type="caution">
    <text evidence="9">The sequence shown here is derived from an EMBL/GenBank/DDBJ whole genome shotgun (WGS) entry which is preliminary data.</text>
</comment>
<gene>
    <name evidence="9" type="ORF">NA57DRAFT_43567</name>
</gene>
<dbReference type="GO" id="GO:0003713">
    <property type="term" value="F:transcription coactivator activity"/>
    <property type="evidence" value="ECO:0007669"/>
    <property type="project" value="TreeGrafter"/>
</dbReference>